<dbReference type="InterPro" id="IPR006096">
    <property type="entry name" value="Glu/Leu/Phe/Val/Trp_DH_C"/>
</dbReference>
<protein>
    <recommendedName>
        <fullName evidence="4">Glutamate dehydrogenase</fullName>
    </recommendedName>
</protein>
<comment type="similarity">
    <text evidence="1 4 8">Belongs to the Glu/Leu/Phe/Val dehydrogenases family.</text>
</comment>
<dbReference type="AlphaFoldDB" id="A0A1E7F188"/>
<evidence type="ECO:0000256" key="4">
    <source>
        <dbReference type="PIRNR" id="PIRNR000185"/>
    </source>
</evidence>
<dbReference type="GO" id="GO:0000166">
    <property type="term" value="F:nucleotide binding"/>
    <property type="evidence" value="ECO:0007669"/>
    <property type="project" value="UniProtKB-KW"/>
</dbReference>
<dbReference type="PROSITE" id="PS00074">
    <property type="entry name" value="GLFV_DEHYDROGENASE"/>
    <property type="match status" value="1"/>
</dbReference>
<organism evidence="10 11">
    <name type="scientific">Fragilariopsis cylindrus CCMP1102</name>
    <dbReference type="NCBI Taxonomy" id="635003"/>
    <lineage>
        <taxon>Eukaryota</taxon>
        <taxon>Sar</taxon>
        <taxon>Stramenopiles</taxon>
        <taxon>Ochrophyta</taxon>
        <taxon>Bacillariophyta</taxon>
        <taxon>Bacillariophyceae</taxon>
        <taxon>Bacillariophycidae</taxon>
        <taxon>Bacillariales</taxon>
        <taxon>Bacillariaceae</taxon>
        <taxon>Fragilariopsis</taxon>
    </lineage>
</organism>
<dbReference type="Gene3D" id="1.10.285.10">
    <property type="entry name" value="Glutamate Dehydrogenase, chain A, domain 3"/>
    <property type="match status" value="2"/>
</dbReference>
<dbReference type="FunFam" id="3.40.50.720:FF:000030">
    <property type="entry name" value="Glutamate dehydrogenase"/>
    <property type="match status" value="1"/>
</dbReference>
<feature type="binding site" evidence="6">
    <location>
        <position position="162"/>
    </location>
    <ligand>
        <name>substrate</name>
    </ligand>
</feature>
<dbReference type="GO" id="GO:0006537">
    <property type="term" value="P:glutamate biosynthetic process"/>
    <property type="evidence" value="ECO:0007669"/>
    <property type="project" value="TreeGrafter"/>
</dbReference>
<evidence type="ECO:0000256" key="3">
    <source>
        <dbReference type="ARBA" id="ARBA00023002"/>
    </source>
</evidence>
<dbReference type="InterPro" id="IPR006097">
    <property type="entry name" value="Glu/Leu/Phe/Val/Trp_DH_dimer"/>
</dbReference>
<dbReference type="PANTHER" id="PTHR43571:SF1">
    <property type="entry name" value="NADP-SPECIFIC GLUTAMATE DEHYDROGENASE 1-RELATED"/>
    <property type="match status" value="1"/>
</dbReference>
<keyword evidence="3 4" id="KW-0560">Oxidoreductase</keyword>
<gene>
    <name evidence="10" type="ORF">FRACYDRAFT_192073</name>
</gene>
<keyword evidence="6" id="KW-0547">Nucleotide-binding</keyword>
<keyword evidence="6" id="KW-0520">NAD</keyword>
<name>A0A1E7F188_9STRA</name>
<dbReference type="InterPro" id="IPR014362">
    <property type="entry name" value="Glu_DH"/>
</dbReference>
<accession>A0A1E7F188</accession>
<feature type="domain" description="Glutamate/phenylalanine/leucine/valine/L-tryptophan dehydrogenase C-terminal" evidence="9">
    <location>
        <begin position="200"/>
        <end position="442"/>
    </location>
</feature>
<evidence type="ECO:0000256" key="7">
    <source>
        <dbReference type="PIRSR" id="PIRSR000185-3"/>
    </source>
</evidence>
<dbReference type="PANTHER" id="PTHR43571">
    <property type="entry name" value="NADP-SPECIFIC GLUTAMATE DEHYDROGENASE 1-RELATED"/>
    <property type="match status" value="1"/>
</dbReference>
<evidence type="ECO:0000256" key="2">
    <source>
        <dbReference type="ARBA" id="ARBA00011643"/>
    </source>
</evidence>
<evidence type="ECO:0000259" key="9">
    <source>
        <dbReference type="SMART" id="SM00839"/>
    </source>
</evidence>
<dbReference type="KEGG" id="fcy:FRACYDRAFT_192073"/>
<dbReference type="Pfam" id="PF00208">
    <property type="entry name" value="ELFV_dehydrog"/>
    <property type="match status" value="1"/>
</dbReference>
<feature type="active site" description="Proton donor" evidence="5">
    <location>
        <position position="123"/>
    </location>
</feature>
<feature type="binding site" evidence="6">
    <location>
        <position position="87"/>
    </location>
    <ligand>
        <name>substrate</name>
    </ligand>
</feature>
<dbReference type="PIRSF" id="PIRSF000185">
    <property type="entry name" value="Glu_DH"/>
    <property type="match status" value="1"/>
</dbReference>
<dbReference type="OrthoDB" id="6718861at2759"/>
<feature type="binding site" evidence="6">
    <location>
        <position position="111"/>
    </location>
    <ligand>
        <name>substrate</name>
    </ligand>
</feature>
<dbReference type="Gene3D" id="3.40.50.10860">
    <property type="entry name" value="Leucine Dehydrogenase, chain A, domain 1"/>
    <property type="match status" value="1"/>
</dbReference>
<dbReference type="GO" id="GO:0005829">
    <property type="term" value="C:cytosol"/>
    <property type="evidence" value="ECO:0007669"/>
    <property type="project" value="TreeGrafter"/>
</dbReference>
<reference evidence="10 11" key="1">
    <citation type="submission" date="2016-09" db="EMBL/GenBank/DDBJ databases">
        <title>Extensive genetic diversity and differential bi-allelic expression allows diatom success in the polar Southern Ocean.</title>
        <authorList>
            <consortium name="DOE Joint Genome Institute"/>
            <person name="Mock T."/>
            <person name="Otillar R.P."/>
            <person name="Strauss J."/>
            <person name="Dupont C."/>
            <person name="Frickenhaus S."/>
            <person name="Maumus F."/>
            <person name="Mcmullan M."/>
            <person name="Sanges R."/>
            <person name="Schmutz J."/>
            <person name="Toseland A."/>
            <person name="Valas R."/>
            <person name="Veluchamy A."/>
            <person name="Ward B.J."/>
            <person name="Allen A."/>
            <person name="Barry K."/>
            <person name="Falciatore A."/>
            <person name="Ferrante M."/>
            <person name="Fortunato A.E."/>
            <person name="Gloeckner G."/>
            <person name="Gruber A."/>
            <person name="Hipkin R."/>
            <person name="Janech M."/>
            <person name="Kroth P."/>
            <person name="Leese F."/>
            <person name="Lindquist E."/>
            <person name="Lyon B.R."/>
            <person name="Martin J."/>
            <person name="Mayer C."/>
            <person name="Parker M."/>
            <person name="Quesneville H."/>
            <person name="Raymond J."/>
            <person name="Uhlig C."/>
            <person name="Valentin K.U."/>
            <person name="Worden A.Z."/>
            <person name="Armbrust E.V."/>
            <person name="Bowler C."/>
            <person name="Green B."/>
            <person name="Moulton V."/>
            <person name="Van Oosterhout C."/>
            <person name="Grigoriev I."/>
        </authorList>
    </citation>
    <scope>NUCLEOTIDE SEQUENCE [LARGE SCALE GENOMIC DNA]</scope>
    <source>
        <strain evidence="10 11">CCMP1102</strain>
    </source>
</reference>
<feature type="site" description="Important for catalysis" evidence="7">
    <location>
        <position position="163"/>
    </location>
</feature>
<evidence type="ECO:0000256" key="6">
    <source>
        <dbReference type="PIRSR" id="PIRSR000185-2"/>
    </source>
</evidence>
<dbReference type="PRINTS" id="PR00082">
    <property type="entry name" value="GLFDHDRGNASE"/>
</dbReference>
<dbReference type="SUPFAM" id="SSF53223">
    <property type="entry name" value="Aminoacid dehydrogenase-like, N-terminal domain"/>
    <property type="match status" value="1"/>
</dbReference>
<sequence>MTDFLDDLKGKYAHEPTFLQAVEEMALSLKPLFEDPEKGDYYKRAFCAIAEPERTLKFRVSWMDDAGNLQFNRGWRVEFNSVLGPYKGGLRFHPTANEGILKFLGFEQIFKNALTGLAMGGGKGGSDFNPKGKSDAEVIRFCQSFMTELARYLHPSTDVPAGDIGVGGREIGAMYGQYKRLKNKHGEGILTGKGALWGGSPFRPEATGYGLVYIMKIAVEKGLGKSMEGMRCALSGSGNVCQYAAQKCIEFGAKVISVSDSNGCVVFEDGMTTEQLATMIDCKEVKRARLSTLGEGFGTYHAGESPWSLEDLKVDLALPCATQNEINGEAAARLVKNGVVGVGEGANLPTDMDGQNAFRAAGVIYIPGKAANAGGVGVSGLEMAQNAQRLTWKPEEVDTRLKDMMAYIYQQMEDHAPKGGTLEQGANIAGFIKVVQGMKELGWFY</sequence>
<dbReference type="InterPro" id="IPR036291">
    <property type="entry name" value="NAD(P)-bd_dom_sf"/>
</dbReference>
<dbReference type="SUPFAM" id="SSF51735">
    <property type="entry name" value="NAD(P)-binding Rossmann-fold domains"/>
    <property type="match status" value="1"/>
</dbReference>
<feature type="binding site" evidence="6">
    <location>
        <position position="207"/>
    </location>
    <ligand>
        <name>NAD(+)</name>
        <dbReference type="ChEBI" id="CHEBI:57540"/>
    </ligand>
</feature>
<dbReference type="GO" id="GO:0004354">
    <property type="term" value="F:glutamate dehydrogenase (NADP+) activity"/>
    <property type="evidence" value="ECO:0007669"/>
    <property type="project" value="TreeGrafter"/>
</dbReference>
<dbReference type="InParanoid" id="A0A1E7F188"/>
<dbReference type="InterPro" id="IPR050724">
    <property type="entry name" value="Glu_Leu_Phe_Val_DH"/>
</dbReference>
<dbReference type="EMBL" id="KV784366">
    <property type="protein sequence ID" value="OEU11971.1"/>
    <property type="molecule type" value="Genomic_DNA"/>
</dbReference>
<evidence type="ECO:0000256" key="8">
    <source>
        <dbReference type="RuleBase" id="RU004417"/>
    </source>
</evidence>
<evidence type="ECO:0000256" key="1">
    <source>
        <dbReference type="ARBA" id="ARBA00006382"/>
    </source>
</evidence>
<evidence type="ECO:0000313" key="10">
    <source>
        <dbReference type="EMBL" id="OEU11971.1"/>
    </source>
</evidence>
<dbReference type="InterPro" id="IPR006095">
    <property type="entry name" value="Glu/Leu/Phe/Val/Trp_DH"/>
</dbReference>
<proteinExistence type="inferred from homology"/>
<dbReference type="Pfam" id="PF02812">
    <property type="entry name" value="ELFV_dehydrog_N"/>
    <property type="match status" value="1"/>
</dbReference>
<keyword evidence="11" id="KW-1185">Reference proteome</keyword>
<dbReference type="InterPro" id="IPR046346">
    <property type="entry name" value="Aminoacid_DH-like_N_sf"/>
</dbReference>
<evidence type="ECO:0000256" key="5">
    <source>
        <dbReference type="PIRSR" id="PIRSR000185-1"/>
    </source>
</evidence>
<dbReference type="InterPro" id="IPR033524">
    <property type="entry name" value="Glu/Leu/Phe/Val_DH_AS"/>
</dbReference>
<comment type="subunit">
    <text evidence="2">Homohexamer.</text>
</comment>
<evidence type="ECO:0000313" key="11">
    <source>
        <dbReference type="Proteomes" id="UP000095751"/>
    </source>
</evidence>
<feature type="binding site" evidence="6">
    <location>
        <position position="379"/>
    </location>
    <ligand>
        <name>substrate</name>
    </ligand>
</feature>
<feature type="binding site" evidence="6">
    <location>
        <position position="239"/>
    </location>
    <ligand>
        <name>NAD(+)</name>
        <dbReference type="ChEBI" id="CHEBI:57540"/>
    </ligand>
</feature>
<dbReference type="SMART" id="SM00839">
    <property type="entry name" value="ELFV_dehydrog"/>
    <property type="match status" value="1"/>
</dbReference>
<dbReference type="Proteomes" id="UP000095751">
    <property type="component" value="Unassembled WGS sequence"/>
</dbReference>
<dbReference type="FunCoup" id="A0A1E7F188">
    <property type="interactions" value="67"/>
</dbReference>
<dbReference type="NCBIfam" id="NF006929">
    <property type="entry name" value="PRK09414.1"/>
    <property type="match status" value="1"/>
</dbReference>
<feature type="binding site" evidence="6">
    <location>
        <position position="108"/>
    </location>
    <ligand>
        <name>substrate</name>
    </ligand>
</feature>
<dbReference type="FunFam" id="3.40.50.10860:FF:000002">
    <property type="entry name" value="Glutamate dehydrogenase"/>
    <property type="match status" value="1"/>
</dbReference>
<dbReference type="Gene3D" id="3.40.50.720">
    <property type="entry name" value="NAD(P)-binding Rossmann-like Domain"/>
    <property type="match status" value="1"/>
</dbReference>